<feature type="domain" description="BPL/LPL catalytic" evidence="1">
    <location>
        <begin position="33"/>
        <end position="218"/>
    </location>
</feature>
<comment type="caution">
    <text evidence="2">The sequence shown here is derived from an EMBL/GenBank/DDBJ whole genome shotgun (WGS) entry which is preliminary data.</text>
</comment>
<dbReference type="PANTHER" id="PTHR43679">
    <property type="entry name" value="OCTANOYLTRANSFERASE LIPM-RELATED"/>
    <property type="match status" value="1"/>
</dbReference>
<dbReference type="Proteomes" id="UP000664357">
    <property type="component" value="Unassembled WGS sequence"/>
</dbReference>
<sequence>MKTALLFDQKMISHENHFSPFALTDVLTTYSGENNQPIIHFWQLSQTLILGMKDSRVSHLDRGLKSIREAGYYPLLRNSGGLGVVSDSGVLNVSLILPKQTINSLSIDDGYQTMLDWLNRTVYGKSAKIIAGEVSDSYCPGKFDLSIENKKIAGIAQRRVKEGVAIMMYLSISGDQIQRGELVRSFYQAGLDEFGTLGYPAVNPYSMTTLADVFNEELTISEVKQQLLKGTDFNNETNRLTAFYQTDEYQQRLKNMHQRNLNIQEDFHDEL</sequence>
<evidence type="ECO:0000313" key="3">
    <source>
        <dbReference type="Proteomes" id="UP000664357"/>
    </source>
</evidence>
<dbReference type="Gene3D" id="3.30.930.10">
    <property type="entry name" value="Bira Bifunctional Protein, Domain 2"/>
    <property type="match status" value="1"/>
</dbReference>
<organism evidence="2 3">
    <name type="scientific">Candidatus Enterococcus ferrettii</name>
    <dbReference type="NCBI Taxonomy" id="2815324"/>
    <lineage>
        <taxon>Bacteria</taxon>
        <taxon>Bacillati</taxon>
        <taxon>Bacillota</taxon>
        <taxon>Bacilli</taxon>
        <taxon>Lactobacillales</taxon>
        <taxon>Enterococcaceae</taxon>
        <taxon>Enterococcus</taxon>
    </lineage>
</organism>
<dbReference type="PANTHER" id="PTHR43679:SF2">
    <property type="entry name" value="OCTANOYL-[GCVH]:PROTEIN N-OCTANOYLTRANSFERASE"/>
    <property type="match status" value="1"/>
</dbReference>
<proteinExistence type="predicted"/>
<dbReference type="RefSeq" id="WP_207703446.1">
    <property type="nucleotide sequence ID" value="NZ_JAFREL020000002.1"/>
</dbReference>
<dbReference type="InterPro" id="IPR050664">
    <property type="entry name" value="Octanoyltrans_LipM/LipL"/>
</dbReference>
<evidence type="ECO:0000259" key="1">
    <source>
        <dbReference type="PROSITE" id="PS51733"/>
    </source>
</evidence>
<dbReference type="InterPro" id="IPR004143">
    <property type="entry name" value="BPL_LPL_catalytic"/>
</dbReference>
<gene>
    <name evidence="2" type="ORF">JZO67_002997</name>
</gene>
<dbReference type="SUPFAM" id="SSF55681">
    <property type="entry name" value="Class II aaRS and biotin synthetases"/>
    <property type="match status" value="1"/>
</dbReference>
<dbReference type="CDD" id="cd16443">
    <property type="entry name" value="LplA"/>
    <property type="match status" value="1"/>
</dbReference>
<dbReference type="InterPro" id="IPR045864">
    <property type="entry name" value="aa-tRNA-synth_II/BPL/LPL"/>
</dbReference>
<reference evidence="2 3" key="1">
    <citation type="submission" date="2021-03" db="EMBL/GenBank/DDBJ databases">
        <authorList>
            <person name="Gilmore M.S."/>
            <person name="Schwartzman J."/>
            <person name="Van Tyne D."/>
            <person name="Martin M."/>
            <person name="Earl A.M."/>
            <person name="Manson A.L."/>
            <person name="Straub T."/>
            <person name="Salamzade R."/>
            <person name="Saavedra J."/>
            <person name="Lebreton F."/>
            <person name="Prichula J."/>
            <person name="Schaufler K."/>
            <person name="Gaca A."/>
            <person name="Sgardioli B."/>
            <person name="Wagenaar J."/>
            <person name="Strong T."/>
        </authorList>
    </citation>
    <scope>NUCLEOTIDE SEQUENCE [LARGE SCALE GENOMIC DNA]</scope>
    <source>
        <strain evidence="2 3">665A</strain>
    </source>
</reference>
<keyword evidence="3" id="KW-1185">Reference proteome</keyword>
<dbReference type="EMBL" id="JAFREL020000002">
    <property type="protein sequence ID" value="MEO1771023.1"/>
    <property type="molecule type" value="Genomic_DNA"/>
</dbReference>
<dbReference type="Pfam" id="PF21948">
    <property type="entry name" value="LplA-B_cat"/>
    <property type="match status" value="1"/>
</dbReference>
<protein>
    <submittedName>
        <fullName evidence="2">Octanoyl-[GcvH]:protein N-octanoyltransferase</fullName>
    </submittedName>
</protein>
<name>A0ABV0EQV5_9ENTE</name>
<evidence type="ECO:0000313" key="2">
    <source>
        <dbReference type="EMBL" id="MEO1771023.1"/>
    </source>
</evidence>
<accession>A0ABV0EQV5</accession>
<dbReference type="PROSITE" id="PS51733">
    <property type="entry name" value="BPL_LPL_CATALYTIC"/>
    <property type="match status" value="1"/>
</dbReference>
<reference evidence="2 3" key="2">
    <citation type="submission" date="2024-02" db="EMBL/GenBank/DDBJ databases">
        <title>The Genome Sequence of Enterococcus sp. DIV0159.</title>
        <authorList>
            <person name="Earl A."/>
            <person name="Manson A."/>
            <person name="Gilmore M."/>
            <person name="Sanders J."/>
            <person name="Shea T."/>
            <person name="Howe W."/>
            <person name="Livny J."/>
            <person name="Cuomo C."/>
            <person name="Neafsey D."/>
            <person name="Birren B."/>
        </authorList>
    </citation>
    <scope>NUCLEOTIDE SEQUENCE [LARGE SCALE GENOMIC DNA]</scope>
    <source>
        <strain evidence="2 3">665A</strain>
    </source>
</reference>